<keyword evidence="1" id="KW-0812">Transmembrane</keyword>
<keyword evidence="1" id="KW-0472">Membrane</keyword>
<sequence length="168" mass="17842">MAVLLWAAHPAITPAYFSGTFDGSLQVTLSPIDNSDTKTNLQRLSEKLSAGIKPNVTASFNCALTGLLLLLNWVGCLASPLGKVGTVQCKIQGPEVLGLHILLLGLVSLSAVPFLRPTTHAVRLAHPPNIETHHEEQPHYMPLPTSFLRIDAPSSAPTSLSNFTASSA</sequence>
<dbReference type="EMBL" id="JADGJD010000948">
    <property type="protein sequence ID" value="KAJ3047511.1"/>
    <property type="molecule type" value="Genomic_DNA"/>
</dbReference>
<dbReference type="AlphaFoldDB" id="A0AAD5S951"/>
<feature type="transmembrane region" description="Helical" evidence="1">
    <location>
        <begin position="56"/>
        <end position="75"/>
    </location>
</feature>
<dbReference type="Proteomes" id="UP001212841">
    <property type="component" value="Unassembled WGS sequence"/>
</dbReference>
<proteinExistence type="predicted"/>
<evidence type="ECO:0000313" key="2">
    <source>
        <dbReference type="EMBL" id="KAJ3047511.1"/>
    </source>
</evidence>
<feature type="non-terminal residue" evidence="2">
    <location>
        <position position="168"/>
    </location>
</feature>
<reference evidence="2" key="1">
    <citation type="submission" date="2020-05" db="EMBL/GenBank/DDBJ databases">
        <title>Phylogenomic resolution of chytrid fungi.</title>
        <authorList>
            <person name="Stajich J.E."/>
            <person name="Amses K."/>
            <person name="Simmons R."/>
            <person name="Seto K."/>
            <person name="Myers J."/>
            <person name="Bonds A."/>
            <person name="Quandt C.A."/>
            <person name="Barry K."/>
            <person name="Liu P."/>
            <person name="Grigoriev I."/>
            <person name="Longcore J.E."/>
            <person name="James T.Y."/>
        </authorList>
    </citation>
    <scope>NUCLEOTIDE SEQUENCE</scope>
    <source>
        <strain evidence="2">JEL0318</strain>
    </source>
</reference>
<feature type="transmembrane region" description="Helical" evidence="1">
    <location>
        <begin position="96"/>
        <end position="115"/>
    </location>
</feature>
<evidence type="ECO:0000256" key="1">
    <source>
        <dbReference type="SAM" id="Phobius"/>
    </source>
</evidence>
<keyword evidence="3" id="KW-1185">Reference proteome</keyword>
<organism evidence="2 3">
    <name type="scientific">Rhizophlyctis rosea</name>
    <dbReference type="NCBI Taxonomy" id="64517"/>
    <lineage>
        <taxon>Eukaryota</taxon>
        <taxon>Fungi</taxon>
        <taxon>Fungi incertae sedis</taxon>
        <taxon>Chytridiomycota</taxon>
        <taxon>Chytridiomycota incertae sedis</taxon>
        <taxon>Chytridiomycetes</taxon>
        <taxon>Rhizophlyctidales</taxon>
        <taxon>Rhizophlyctidaceae</taxon>
        <taxon>Rhizophlyctis</taxon>
    </lineage>
</organism>
<comment type="caution">
    <text evidence="2">The sequence shown here is derived from an EMBL/GenBank/DDBJ whole genome shotgun (WGS) entry which is preliminary data.</text>
</comment>
<evidence type="ECO:0000313" key="3">
    <source>
        <dbReference type="Proteomes" id="UP001212841"/>
    </source>
</evidence>
<keyword evidence="1" id="KW-1133">Transmembrane helix</keyword>
<name>A0AAD5S951_9FUNG</name>
<accession>A0AAD5S951</accession>
<protein>
    <submittedName>
        <fullName evidence="2">Uncharacterized protein</fullName>
    </submittedName>
</protein>
<gene>
    <name evidence="2" type="ORF">HK097_011467</name>
</gene>